<dbReference type="GO" id="GO:0000467">
    <property type="term" value="P:exonucleolytic trimming to generate mature 3'-end of 5.8S rRNA from tricistronic rRNA transcript (SSU-rRNA, 5.8S rRNA, LSU-rRNA)"/>
    <property type="evidence" value="ECO:0007669"/>
    <property type="project" value="TreeGrafter"/>
</dbReference>
<dbReference type="GO" id="GO:0034475">
    <property type="term" value="P:U4 snRNA 3'-end processing"/>
    <property type="evidence" value="ECO:0007669"/>
    <property type="project" value="TreeGrafter"/>
</dbReference>
<evidence type="ECO:0000256" key="2">
    <source>
        <dbReference type="ARBA" id="ARBA00004496"/>
    </source>
</evidence>
<dbReference type="Pfam" id="PF01138">
    <property type="entry name" value="RNase_PH"/>
    <property type="match status" value="1"/>
</dbReference>
<dbReference type="InterPro" id="IPR027408">
    <property type="entry name" value="PNPase/RNase_PH_dom_sf"/>
</dbReference>
<comment type="subcellular location">
    <subcellularLocation>
        <location evidence="2">Cytoplasm</location>
    </subcellularLocation>
    <subcellularLocation>
        <location evidence="1">Nucleus</location>
    </subcellularLocation>
</comment>
<reference evidence="10 12" key="1">
    <citation type="submission" date="2020-01" db="EMBL/GenBank/DDBJ databases">
        <authorList>
            <consortium name="DOE Joint Genome Institute"/>
            <person name="Haridas S."/>
            <person name="Albert R."/>
            <person name="Binder M."/>
            <person name="Bloem J."/>
            <person name="Labutti K."/>
            <person name="Salamov A."/>
            <person name="Andreopoulos B."/>
            <person name="Baker S.E."/>
            <person name="Barry K."/>
            <person name="Bills G."/>
            <person name="Bluhm B.H."/>
            <person name="Cannon C."/>
            <person name="Castanera R."/>
            <person name="Culley D.E."/>
            <person name="Daum C."/>
            <person name="Ezra D."/>
            <person name="Gonzalez J.B."/>
            <person name="Henrissat B."/>
            <person name="Kuo A."/>
            <person name="Liang C."/>
            <person name="Lipzen A."/>
            <person name="Lutzoni F."/>
            <person name="Magnuson J."/>
            <person name="Mondo S."/>
            <person name="Nolan M."/>
            <person name="Ohm R."/>
            <person name="Pangilinan J."/>
            <person name="Park H.-J."/>
            <person name="Ramirez L."/>
            <person name="Alfaro M."/>
            <person name="Sun H."/>
            <person name="Tritt A."/>
            <person name="Yoshinaga Y."/>
            <person name="Zwiers L.-H."/>
            <person name="Turgeon B.G."/>
            <person name="Goodwin S.B."/>
            <person name="Spatafora J.W."/>
            <person name="Crous P.W."/>
            <person name="Grigoriev I.V."/>
        </authorList>
    </citation>
    <scope>NUCLEOTIDE SEQUENCE</scope>
    <source>
        <strain evidence="10 12">CBS 781.70</strain>
    </source>
</reference>
<sequence length="293" mass="31795">MPLEPKISVNEREFLLDALRQNLRLSGRKLDALRPLSITFDPDDYGVTEVQLGKTRIRAHTQTTITNPPPSRPFEGTLTITAELSPLTAPHFELARPSDTEALLSRLLEKSIRRSGALPVESLCLLAGDKCFNLRVTVHVLAHDGGLPTAAFVAVLASLMTSRVPATEVRGGEVQVFTAEEREGVRLQLVHVPIAVGVSVFDGGAIGVVDADGMEEQAREGEVVVVGNEVGEICGVTKWGGVDVGAVELVGMVEEARKQCEGVVKWLKGKVEEEEKRRAKRDHAGERSAENQR</sequence>
<dbReference type="InterPro" id="IPR015847">
    <property type="entry name" value="ExoRNase_PH_dom2"/>
</dbReference>
<dbReference type="GO" id="GO:0000176">
    <property type="term" value="C:nuclear exosome (RNase complex)"/>
    <property type="evidence" value="ECO:0007669"/>
    <property type="project" value="UniProtKB-ARBA"/>
</dbReference>
<dbReference type="RefSeq" id="XP_033530829.1">
    <property type="nucleotide sequence ID" value="XM_033682983.1"/>
</dbReference>
<dbReference type="InterPro" id="IPR033100">
    <property type="entry name" value="Rrp45"/>
</dbReference>
<dbReference type="Proteomes" id="UP000504638">
    <property type="component" value="Unplaced"/>
</dbReference>
<dbReference type="OrthoDB" id="10264038at2759"/>
<gene>
    <name evidence="10 12" type="ORF">P152DRAFT_517008</name>
</gene>
<dbReference type="PANTHER" id="PTHR11097:SF14">
    <property type="entry name" value="EXOSOME COMPLEX COMPONENT RRP45"/>
    <property type="match status" value="1"/>
</dbReference>
<evidence type="ECO:0000256" key="7">
    <source>
        <dbReference type="SAM" id="MobiDB-lite"/>
    </source>
</evidence>
<dbReference type="InterPro" id="IPR001247">
    <property type="entry name" value="ExoRNase_PH_dom1"/>
</dbReference>
<evidence type="ECO:0000313" key="10">
    <source>
        <dbReference type="EMBL" id="KAF1809198.1"/>
    </source>
</evidence>
<reference evidence="12" key="2">
    <citation type="submission" date="2020-04" db="EMBL/GenBank/DDBJ databases">
        <authorList>
            <consortium name="NCBI Genome Project"/>
        </authorList>
    </citation>
    <scope>NUCLEOTIDE SEQUENCE</scope>
    <source>
        <strain evidence="12">CBS 781.70</strain>
    </source>
</reference>
<dbReference type="SUPFAM" id="SSF54211">
    <property type="entry name" value="Ribosomal protein S5 domain 2-like"/>
    <property type="match status" value="1"/>
</dbReference>
<proteinExistence type="inferred from homology"/>
<feature type="domain" description="Exoribonuclease phosphorolytic" evidence="9">
    <location>
        <begin position="191"/>
        <end position="256"/>
    </location>
</feature>
<dbReference type="GO" id="GO:0000177">
    <property type="term" value="C:cytoplasmic exosome (RNase complex)"/>
    <property type="evidence" value="ECO:0007669"/>
    <property type="project" value="TreeGrafter"/>
</dbReference>
<dbReference type="SUPFAM" id="SSF55666">
    <property type="entry name" value="Ribonuclease PH domain 2-like"/>
    <property type="match status" value="1"/>
</dbReference>
<dbReference type="AlphaFoldDB" id="A0A6G1FU16"/>
<reference evidence="12" key="3">
    <citation type="submission" date="2025-04" db="UniProtKB">
        <authorList>
            <consortium name="RefSeq"/>
        </authorList>
    </citation>
    <scope>IDENTIFICATION</scope>
    <source>
        <strain evidence="12">CBS 781.70</strain>
    </source>
</reference>
<comment type="similarity">
    <text evidence="3">Belongs to the RNase PH family.</text>
</comment>
<keyword evidence="4" id="KW-0963">Cytoplasm</keyword>
<dbReference type="GO" id="GO:0071038">
    <property type="term" value="P:TRAMP-dependent tRNA surveillance pathway"/>
    <property type="evidence" value="ECO:0007669"/>
    <property type="project" value="TreeGrafter"/>
</dbReference>
<evidence type="ECO:0000256" key="6">
    <source>
        <dbReference type="ARBA" id="ARBA00023242"/>
    </source>
</evidence>
<dbReference type="GO" id="GO:0034473">
    <property type="term" value="P:U1 snRNA 3'-end processing"/>
    <property type="evidence" value="ECO:0007669"/>
    <property type="project" value="TreeGrafter"/>
</dbReference>
<dbReference type="CDD" id="cd11368">
    <property type="entry name" value="RNase_PH_RRP45"/>
    <property type="match status" value="1"/>
</dbReference>
<keyword evidence="5" id="KW-0694">RNA-binding</keyword>
<dbReference type="PANTHER" id="PTHR11097">
    <property type="entry name" value="EXOSOME COMPLEX EXONUCLEASE RIBOSOMAL RNA PROCESSING PROTEIN"/>
    <property type="match status" value="1"/>
</dbReference>
<feature type="region of interest" description="Disordered" evidence="7">
    <location>
        <begin position="272"/>
        <end position="293"/>
    </location>
</feature>
<dbReference type="GO" id="GO:0035925">
    <property type="term" value="F:mRNA 3'-UTR AU-rich region binding"/>
    <property type="evidence" value="ECO:0007669"/>
    <property type="project" value="TreeGrafter"/>
</dbReference>
<protein>
    <submittedName>
        <fullName evidence="10 12">Ribosomal protein S5 domain 2-like protein</fullName>
    </submittedName>
</protein>
<dbReference type="GO" id="GO:0005840">
    <property type="term" value="C:ribosome"/>
    <property type="evidence" value="ECO:0007669"/>
    <property type="project" value="UniProtKB-KW"/>
</dbReference>
<evidence type="ECO:0000313" key="11">
    <source>
        <dbReference type="Proteomes" id="UP000504638"/>
    </source>
</evidence>
<evidence type="ECO:0000256" key="4">
    <source>
        <dbReference type="ARBA" id="ARBA00022490"/>
    </source>
</evidence>
<organism evidence="10">
    <name type="scientific">Eremomyces bilateralis CBS 781.70</name>
    <dbReference type="NCBI Taxonomy" id="1392243"/>
    <lineage>
        <taxon>Eukaryota</taxon>
        <taxon>Fungi</taxon>
        <taxon>Dikarya</taxon>
        <taxon>Ascomycota</taxon>
        <taxon>Pezizomycotina</taxon>
        <taxon>Dothideomycetes</taxon>
        <taxon>Dothideomycetes incertae sedis</taxon>
        <taxon>Eremomycetales</taxon>
        <taxon>Eremomycetaceae</taxon>
        <taxon>Eremomyces</taxon>
    </lineage>
</organism>
<dbReference type="GO" id="GO:0071028">
    <property type="term" value="P:nuclear mRNA surveillance"/>
    <property type="evidence" value="ECO:0007669"/>
    <property type="project" value="TreeGrafter"/>
</dbReference>
<keyword evidence="10" id="KW-0689">Ribosomal protein</keyword>
<dbReference type="Gene3D" id="3.30.230.70">
    <property type="entry name" value="GHMP Kinase, N-terminal domain"/>
    <property type="match status" value="1"/>
</dbReference>
<evidence type="ECO:0000313" key="12">
    <source>
        <dbReference type="RefSeq" id="XP_033530829.1"/>
    </source>
</evidence>
<dbReference type="GO" id="GO:0016075">
    <property type="term" value="P:rRNA catabolic process"/>
    <property type="evidence" value="ECO:0007669"/>
    <property type="project" value="TreeGrafter"/>
</dbReference>
<keyword evidence="10" id="KW-0687">Ribonucleoprotein</keyword>
<dbReference type="GO" id="GO:0034476">
    <property type="term" value="P:U5 snRNA 3'-end processing"/>
    <property type="evidence" value="ECO:0007669"/>
    <property type="project" value="TreeGrafter"/>
</dbReference>
<dbReference type="Pfam" id="PF03725">
    <property type="entry name" value="RNase_PH_C"/>
    <property type="match status" value="1"/>
</dbReference>
<dbReference type="InterPro" id="IPR020568">
    <property type="entry name" value="Ribosomal_Su5_D2-typ_SF"/>
</dbReference>
<evidence type="ECO:0000256" key="1">
    <source>
        <dbReference type="ARBA" id="ARBA00004123"/>
    </source>
</evidence>
<keyword evidence="11" id="KW-1185">Reference proteome</keyword>
<accession>A0A6G1FU16</accession>
<evidence type="ECO:0000256" key="5">
    <source>
        <dbReference type="ARBA" id="ARBA00022884"/>
    </source>
</evidence>
<name>A0A6G1FU16_9PEZI</name>
<dbReference type="GO" id="GO:0071035">
    <property type="term" value="P:nuclear polyadenylation-dependent rRNA catabolic process"/>
    <property type="evidence" value="ECO:0007669"/>
    <property type="project" value="TreeGrafter"/>
</dbReference>
<dbReference type="EMBL" id="ML975175">
    <property type="protein sequence ID" value="KAF1809198.1"/>
    <property type="molecule type" value="Genomic_DNA"/>
</dbReference>
<dbReference type="GeneID" id="54423553"/>
<evidence type="ECO:0000259" key="9">
    <source>
        <dbReference type="Pfam" id="PF03725"/>
    </source>
</evidence>
<evidence type="ECO:0000256" key="3">
    <source>
        <dbReference type="ARBA" id="ARBA00006678"/>
    </source>
</evidence>
<feature type="domain" description="Exoribonuclease phosphorolytic" evidence="8">
    <location>
        <begin position="33"/>
        <end position="165"/>
    </location>
</feature>
<dbReference type="InterPro" id="IPR036345">
    <property type="entry name" value="ExoRNase_PH_dom2_sf"/>
</dbReference>
<evidence type="ECO:0000259" key="8">
    <source>
        <dbReference type="Pfam" id="PF01138"/>
    </source>
</evidence>
<keyword evidence="6" id="KW-0539">Nucleus</keyword>
<dbReference type="InterPro" id="IPR050590">
    <property type="entry name" value="Exosome_comp_Rrp42_subfam"/>
</dbReference>